<name>A0ABW5EEJ7_9GAMM</name>
<dbReference type="EMBL" id="JBHUJD010000022">
    <property type="protein sequence ID" value="MFD2311799.1"/>
    <property type="molecule type" value="Genomic_DNA"/>
</dbReference>
<dbReference type="RefSeq" id="WP_265722400.1">
    <property type="nucleotide sequence ID" value="NZ_JAPIVK010000022.1"/>
</dbReference>
<proteinExistence type="predicted"/>
<sequence>MNLRNIELLELVADTLGEELNRQVVYIGGSTTALLVASERRGQVRQTKDVDIVVDVVTSVPYGKFANSSPRQSAQLCVEKA</sequence>
<evidence type="ECO:0008006" key="3">
    <source>
        <dbReference type="Google" id="ProtNLM"/>
    </source>
</evidence>
<dbReference type="Proteomes" id="UP001597425">
    <property type="component" value="Unassembled WGS sequence"/>
</dbReference>
<organism evidence="1 2">
    <name type="scientific">Microbulbifer halophilus</name>
    <dbReference type="NCBI Taxonomy" id="453963"/>
    <lineage>
        <taxon>Bacteria</taxon>
        <taxon>Pseudomonadati</taxon>
        <taxon>Pseudomonadota</taxon>
        <taxon>Gammaproteobacteria</taxon>
        <taxon>Cellvibrionales</taxon>
        <taxon>Microbulbiferaceae</taxon>
        <taxon>Microbulbifer</taxon>
    </lineage>
</organism>
<gene>
    <name evidence="1" type="ORF">ACFSKX_15325</name>
</gene>
<accession>A0ABW5EEJ7</accession>
<keyword evidence="2" id="KW-1185">Reference proteome</keyword>
<protein>
    <recommendedName>
        <fullName evidence="3">Nucleotidyl transferase AbiEii/AbiGii toxin family protein</fullName>
    </recommendedName>
</protein>
<reference evidence="2" key="1">
    <citation type="journal article" date="2019" name="Int. J. Syst. Evol. Microbiol.">
        <title>The Global Catalogue of Microorganisms (GCM) 10K type strain sequencing project: providing services to taxonomists for standard genome sequencing and annotation.</title>
        <authorList>
            <consortium name="The Broad Institute Genomics Platform"/>
            <consortium name="The Broad Institute Genome Sequencing Center for Infectious Disease"/>
            <person name="Wu L."/>
            <person name="Ma J."/>
        </authorList>
    </citation>
    <scope>NUCLEOTIDE SEQUENCE [LARGE SCALE GENOMIC DNA]</scope>
    <source>
        <strain evidence="2">KCTC 12848</strain>
    </source>
</reference>
<evidence type="ECO:0000313" key="1">
    <source>
        <dbReference type="EMBL" id="MFD2311799.1"/>
    </source>
</evidence>
<comment type="caution">
    <text evidence="1">The sequence shown here is derived from an EMBL/GenBank/DDBJ whole genome shotgun (WGS) entry which is preliminary data.</text>
</comment>
<evidence type="ECO:0000313" key="2">
    <source>
        <dbReference type="Proteomes" id="UP001597425"/>
    </source>
</evidence>